<evidence type="ECO:0000256" key="8">
    <source>
        <dbReference type="SAM" id="MobiDB-lite"/>
    </source>
</evidence>
<evidence type="ECO:0000256" key="2">
    <source>
        <dbReference type="ARBA" id="ARBA00022448"/>
    </source>
</evidence>
<accession>A0A4P9ZAY2</accession>
<evidence type="ECO:0000313" key="10">
    <source>
        <dbReference type="Proteomes" id="UP000268321"/>
    </source>
</evidence>
<keyword evidence="5" id="KW-0811">Translocation</keyword>
<proteinExistence type="predicted"/>
<keyword evidence="10" id="KW-1185">Reference proteome</keyword>
<gene>
    <name evidence="9" type="ORF">METBISCDRAFT_23714</name>
</gene>
<evidence type="ECO:0000256" key="4">
    <source>
        <dbReference type="ARBA" id="ARBA00022927"/>
    </source>
</evidence>
<dbReference type="Proteomes" id="UP000268321">
    <property type="component" value="Unassembled WGS sequence"/>
</dbReference>
<keyword evidence="2" id="KW-0813">Transport</keyword>
<dbReference type="GO" id="GO:0017056">
    <property type="term" value="F:structural constituent of nuclear pore"/>
    <property type="evidence" value="ECO:0007669"/>
    <property type="project" value="InterPro"/>
</dbReference>
<evidence type="ECO:0000313" key="9">
    <source>
        <dbReference type="EMBL" id="RKP29966.1"/>
    </source>
</evidence>
<dbReference type="OrthoDB" id="341482at2759"/>
<evidence type="ECO:0000256" key="7">
    <source>
        <dbReference type="ARBA" id="ARBA00023242"/>
    </source>
</evidence>
<dbReference type="GO" id="GO:0000055">
    <property type="term" value="P:ribosomal large subunit export from nucleus"/>
    <property type="evidence" value="ECO:0007669"/>
    <property type="project" value="InterPro"/>
</dbReference>
<evidence type="ECO:0000256" key="1">
    <source>
        <dbReference type="ARBA" id="ARBA00004567"/>
    </source>
</evidence>
<dbReference type="InterPro" id="IPR037700">
    <property type="entry name" value="NUP88/NUP82"/>
</dbReference>
<reference evidence="10" key="1">
    <citation type="journal article" date="2018" name="Nat. Microbiol.">
        <title>Leveraging single-cell genomics to expand the fungal tree of life.</title>
        <authorList>
            <person name="Ahrendt S.R."/>
            <person name="Quandt C.A."/>
            <person name="Ciobanu D."/>
            <person name="Clum A."/>
            <person name="Salamov A."/>
            <person name="Andreopoulos B."/>
            <person name="Cheng J.F."/>
            <person name="Woyke T."/>
            <person name="Pelin A."/>
            <person name="Henrissat B."/>
            <person name="Reynolds N.K."/>
            <person name="Benny G.L."/>
            <person name="Smith M.E."/>
            <person name="James T.Y."/>
            <person name="Grigoriev I.V."/>
        </authorList>
    </citation>
    <scope>NUCLEOTIDE SEQUENCE [LARGE SCALE GENOMIC DNA]</scope>
    <source>
        <strain evidence="10">Baker2002</strain>
    </source>
</reference>
<name>A0A4P9ZAY2_9ASCO</name>
<comment type="subcellular location">
    <subcellularLocation>
        <location evidence="1">Nucleus</location>
        <location evidence="1">Nuclear pore complex</location>
    </subcellularLocation>
</comment>
<dbReference type="AlphaFoldDB" id="A0A4P9ZAY2"/>
<evidence type="ECO:0000256" key="6">
    <source>
        <dbReference type="ARBA" id="ARBA00023132"/>
    </source>
</evidence>
<dbReference type="PANTHER" id="PTHR13257">
    <property type="entry name" value="NUCLEOPORIN NUP84-RELATED"/>
    <property type="match status" value="1"/>
</dbReference>
<dbReference type="PANTHER" id="PTHR13257:SF0">
    <property type="entry name" value="NUCLEAR PORE COMPLEX PROTEIN NUP88"/>
    <property type="match status" value="1"/>
</dbReference>
<keyword evidence="7" id="KW-0539">Nucleus</keyword>
<dbReference type="GO" id="GO:0006406">
    <property type="term" value="P:mRNA export from nucleus"/>
    <property type="evidence" value="ECO:0007669"/>
    <property type="project" value="TreeGrafter"/>
</dbReference>
<dbReference type="GO" id="GO:0005643">
    <property type="term" value="C:nuclear pore"/>
    <property type="evidence" value="ECO:0007669"/>
    <property type="project" value="UniProtKB-SubCell"/>
</dbReference>
<dbReference type="GO" id="GO:0006606">
    <property type="term" value="P:protein import into nucleus"/>
    <property type="evidence" value="ECO:0007669"/>
    <property type="project" value="TreeGrafter"/>
</dbReference>
<evidence type="ECO:0000256" key="3">
    <source>
        <dbReference type="ARBA" id="ARBA00022816"/>
    </source>
</evidence>
<organism evidence="9 10">
    <name type="scientific">Metschnikowia bicuspidata</name>
    <dbReference type="NCBI Taxonomy" id="27322"/>
    <lineage>
        <taxon>Eukaryota</taxon>
        <taxon>Fungi</taxon>
        <taxon>Dikarya</taxon>
        <taxon>Ascomycota</taxon>
        <taxon>Saccharomycotina</taxon>
        <taxon>Pichiomycetes</taxon>
        <taxon>Metschnikowiaceae</taxon>
        <taxon>Metschnikowia</taxon>
    </lineage>
</organism>
<sequence length="746" mass="82550">MVRGTLPCVAVKDRKLAFVAQGSNLKVSSWPHQGQSSIDISSAEPIRIKDLVLSHSESFLVIVGENSLAVVDLGRLETLKPEYNKILVYPVGPTGTPIISALWHPASSTEAHLVVLTKLNVLVYDLALSCIDVQFKVEFGAFPQLKGQSVVSIAFGSRDTYNGSITLYLSTNKGQIFAVNPFLYENFPQRITGDMLADYLAESQETLALCDSKIPPVSMFNAFRESIQRLRTNTASLEVLYKLIVHGPASKKWSIRATGVLSASLIGPVADLGSECRLINVSDEGVTTLAAVSKCANGALAIFYLSQLRPLIYAFEPVRGLLSEPTKPVFEQPTALKEKYVKPRRGFGFAVVADMTENEDALSQKRQEEYRQAVSNYNAQKKVSEFFSGTLNLLTTLSKDLLEIKVNDLSGVCLRYDHSWFMVSAGGSLIASHLQSAVNLIFESSSKFEVEYLKTSITGISLAYLESSGTSALTVLTATEDGTFRSHRIKPCPSMESKPSQALSDYKLETSSGDDKESGLAATELSGFLSQKPSLPRLLKLNKNSAKSLQDVHTTSITAVKQIRDLTRFIVTLHSTLAIELGELNLQRKSLKENSEKDISAYLKNTEDRILKCIERQYSLSKKAQVLLEDILNRFESTKKSFNLPLSNAEHSWFKELNAITEKISTGDENENSLQLIVDDLAKKVAMLKNSRFPALNDSLDDILLEKTWKRLNYVLKREGEDLDRTKDFLDGLLQRVGNMTLEAQV</sequence>
<dbReference type="GO" id="GO:0000056">
    <property type="term" value="P:ribosomal small subunit export from nucleus"/>
    <property type="evidence" value="ECO:0007669"/>
    <property type="project" value="InterPro"/>
</dbReference>
<keyword evidence="6" id="KW-0906">Nuclear pore complex</keyword>
<feature type="region of interest" description="Disordered" evidence="8">
    <location>
        <begin position="487"/>
        <end position="518"/>
    </location>
</feature>
<keyword evidence="4" id="KW-0653">Protein transport</keyword>
<evidence type="ECO:0000256" key="5">
    <source>
        <dbReference type="ARBA" id="ARBA00023010"/>
    </source>
</evidence>
<keyword evidence="3" id="KW-0509">mRNA transport</keyword>
<dbReference type="EMBL" id="ML004469">
    <property type="protein sequence ID" value="RKP29966.1"/>
    <property type="molecule type" value="Genomic_DNA"/>
</dbReference>
<protein>
    <submittedName>
        <fullName evidence="9">Uncharacterized protein</fullName>
    </submittedName>
</protein>